<organism evidence="3 4">
    <name type="scientific">Rhodosorus marinus</name>
    <dbReference type="NCBI Taxonomy" id="101924"/>
    <lineage>
        <taxon>Eukaryota</taxon>
        <taxon>Rhodophyta</taxon>
        <taxon>Stylonematophyceae</taxon>
        <taxon>Stylonematales</taxon>
        <taxon>Stylonemataceae</taxon>
        <taxon>Rhodosorus</taxon>
    </lineage>
</organism>
<dbReference type="GO" id="GO:0005524">
    <property type="term" value="F:ATP binding"/>
    <property type="evidence" value="ECO:0007669"/>
    <property type="project" value="InterPro"/>
</dbReference>
<dbReference type="InterPro" id="IPR004147">
    <property type="entry name" value="ABC1_dom"/>
</dbReference>
<comment type="caution">
    <text evidence="3">The sequence shown here is derived from an EMBL/GenBank/DDBJ whole genome shotgun (WGS) entry which is preliminary data.</text>
</comment>
<reference evidence="3 4" key="1">
    <citation type="journal article" date="2023" name="Nat. Commun.">
        <title>Origin of minicircular mitochondrial genomes in red algae.</title>
        <authorList>
            <person name="Lee Y."/>
            <person name="Cho C.H."/>
            <person name="Lee Y.M."/>
            <person name="Park S.I."/>
            <person name="Yang J.H."/>
            <person name="West J.A."/>
            <person name="Bhattacharya D."/>
            <person name="Yoon H.S."/>
        </authorList>
    </citation>
    <scope>NUCLEOTIDE SEQUENCE [LARGE SCALE GENOMIC DNA]</scope>
    <source>
        <strain evidence="3 4">CCMP1338</strain>
        <tissue evidence="3">Whole cell</tissue>
    </source>
</reference>
<accession>A0AAV8UVY9</accession>
<dbReference type="SUPFAM" id="SSF56112">
    <property type="entry name" value="Protein kinase-like (PK-like)"/>
    <property type="match status" value="1"/>
</dbReference>
<dbReference type="Pfam" id="PF03109">
    <property type="entry name" value="ABC1"/>
    <property type="match status" value="1"/>
</dbReference>
<dbReference type="InterPro" id="IPR050154">
    <property type="entry name" value="UbiB_kinase"/>
</dbReference>
<sequence>MRDEAFVCSFKAHNGRYRRGVVTCAVVQSDRLVAANRRLEKLKLVDAEVSKIVRTRGGDLLEVSGEEDARSAAYKSANERKQYDPEQLEEYFKDRHIECWRRRLQVATPLLAFATNIVLDYQLGRATQNRRKRATEFMELVASLGPAFIKAGQALSSRPDLLPPEYLQELQKLQDRLPPFDNEQAFDQIESELGGTLQDLFERIDPEPVAAASIGQVYKGYLKTGEEVAIKVQRPNCEKIIALDIYILRRLSGLLNELLRLVKYDFDLKLIVDEFGKLIYDEIDYLNEARNAERFKDLYGNMEKIFVPKVYWRYTSAKVITLEWVEGVRLESDTLGENRSELVRSLVQCSLRQMLENGFFHADPHGGNLLATGDASLCYLDFGMTSTLTQEQSYGIILAIVDLVNRDWENLVALYKRLGILDKDADEEPIVKALNDALPDVLDASVGQFNFKSVISKLGTVFYSFDFQLPPYYTAILRCLGVLEGVAIQVDPEFKILNEAYPFVASRLLSDDSAELRSALELFLVKDGELVADRWTGLLTSASRMNGDDVSAGLNSFLEYILADDSTEMRYMLADLLVDELDGLGVDLTKYLRGYLANNSLFSLQGQPGDAQMSPKLQQALSLVNDSLLRKGVRIDDFFGICQRFIALPAGQKFAAEVILGVAERYASRTIRAIFRLPPAAESSRRKR</sequence>
<dbReference type="PROSITE" id="PS50011">
    <property type="entry name" value="PROTEIN_KINASE_DOM"/>
    <property type="match status" value="1"/>
</dbReference>
<dbReference type="CDD" id="cd05121">
    <property type="entry name" value="ABC1_ADCK3-like"/>
    <property type="match status" value="1"/>
</dbReference>
<keyword evidence="4" id="KW-1185">Reference proteome</keyword>
<evidence type="ECO:0000313" key="4">
    <source>
        <dbReference type="Proteomes" id="UP001157974"/>
    </source>
</evidence>
<dbReference type="Proteomes" id="UP001157974">
    <property type="component" value="Unassembled WGS sequence"/>
</dbReference>
<proteinExistence type="inferred from homology"/>
<evidence type="ECO:0000256" key="1">
    <source>
        <dbReference type="ARBA" id="ARBA00009670"/>
    </source>
</evidence>
<feature type="domain" description="Protein kinase" evidence="2">
    <location>
        <begin position="203"/>
        <end position="531"/>
    </location>
</feature>
<dbReference type="AlphaFoldDB" id="A0AAV8UVY9"/>
<evidence type="ECO:0000313" key="3">
    <source>
        <dbReference type="EMBL" id="KAJ8905212.1"/>
    </source>
</evidence>
<dbReference type="InterPro" id="IPR011009">
    <property type="entry name" value="Kinase-like_dom_sf"/>
</dbReference>
<dbReference type="InterPro" id="IPR000719">
    <property type="entry name" value="Prot_kinase_dom"/>
</dbReference>
<dbReference type="PANTHER" id="PTHR10566:SF128">
    <property type="entry name" value="UBIB DOMAIN CONTAINING KINASE"/>
    <property type="match status" value="1"/>
</dbReference>
<dbReference type="EMBL" id="JAMWBK010000005">
    <property type="protein sequence ID" value="KAJ8905212.1"/>
    <property type="molecule type" value="Genomic_DNA"/>
</dbReference>
<comment type="similarity">
    <text evidence="1">Belongs to the protein kinase superfamily. ADCK protein kinase family.</text>
</comment>
<name>A0AAV8UVY9_9RHOD</name>
<evidence type="ECO:0000259" key="2">
    <source>
        <dbReference type="PROSITE" id="PS50011"/>
    </source>
</evidence>
<protein>
    <recommendedName>
        <fullName evidence="2">Protein kinase domain-containing protein</fullName>
    </recommendedName>
</protein>
<dbReference type="PANTHER" id="PTHR10566">
    <property type="entry name" value="CHAPERONE-ACTIVITY OF BC1 COMPLEX CABC1 -RELATED"/>
    <property type="match status" value="1"/>
</dbReference>
<gene>
    <name evidence="3" type="ORF">NDN08_001721</name>
</gene>
<dbReference type="GO" id="GO:0004672">
    <property type="term" value="F:protein kinase activity"/>
    <property type="evidence" value="ECO:0007669"/>
    <property type="project" value="InterPro"/>
</dbReference>